<dbReference type="PANTHER" id="PTHR38120">
    <property type="entry name" value="EXPRESSED PROTEIN"/>
    <property type="match status" value="1"/>
</dbReference>
<evidence type="ECO:0000256" key="2">
    <source>
        <dbReference type="SAM" id="MobiDB-lite"/>
    </source>
</evidence>
<comment type="caution">
    <text evidence="3">The sequence shown here is derived from an EMBL/GenBank/DDBJ whole genome shotgun (WGS) entry which is preliminary data.</text>
</comment>
<reference evidence="3 4" key="1">
    <citation type="submission" date="2016-07" db="EMBL/GenBank/DDBJ databases">
        <title>Pervasive Adenine N6-methylation of Active Genes in Fungi.</title>
        <authorList>
            <consortium name="DOE Joint Genome Institute"/>
            <person name="Mondo S.J."/>
            <person name="Dannebaum R.O."/>
            <person name="Kuo R.C."/>
            <person name="Labutti K."/>
            <person name="Haridas S."/>
            <person name="Kuo A."/>
            <person name="Salamov A."/>
            <person name="Ahrendt S.R."/>
            <person name="Lipzen A."/>
            <person name="Sullivan W."/>
            <person name="Andreopoulos W.B."/>
            <person name="Clum A."/>
            <person name="Lindquist E."/>
            <person name="Daum C."/>
            <person name="Ramamoorthy G.K."/>
            <person name="Gryganskyi A."/>
            <person name="Culley D."/>
            <person name="Magnuson J.K."/>
            <person name="James T.Y."/>
            <person name="O'Malley M.A."/>
            <person name="Stajich J.E."/>
            <person name="Spatafora J.W."/>
            <person name="Visel A."/>
            <person name="Grigoriev I.V."/>
        </authorList>
    </citation>
    <scope>NUCLEOTIDE SEQUENCE [LARGE SCALE GENOMIC DNA]</scope>
    <source>
        <strain evidence="3 4">NRRL 2496</strain>
    </source>
</reference>
<keyword evidence="1" id="KW-0175">Coiled coil</keyword>
<feature type="region of interest" description="Disordered" evidence="2">
    <location>
        <begin position="288"/>
        <end position="313"/>
    </location>
</feature>
<dbReference type="OMA" id="RMSGIGW"/>
<feature type="compositionally biased region" description="Low complexity" evidence="2">
    <location>
        <begin position="418"/>
        <end position="431"/>
    </location>
</feature>
<evidence type="ECO:0000313" key="4">
    <source>
        <dbReference type="Proteomes" id="UP000242180"/>
    </source>
</evidence>
<proteinExistence type="predicted"/>
<sequence>MSNPAFDNVIHVLQQEIEKAQQDNLAASQIEDGVDQQRELSSDNEYLRKKVAALQQENTSYGNTQARLETQLYAVEQDMATLRKEMQQLTKSKKDAEKKLASELQDFENDRMRWQQREADLYNQIRSLNANLSAGEPRTPRTPRRRSITALNGTTTMSPFTAGGLTDIGEQQENGTSVATEHKPAPKLAAIDASYAREAKIAQRTIKAQDKLIVDLKSEIEKQKSALQEQQSEAQQQSLRIVHLEHEIANVKQVNRSLMEDNESYQILLHEKTISGEFMMNPIMQVDEEETKQQRRRSLKASTSTSSSSGGLNLAAELNLASVGTPDWDSSQASDTEKTVHKLTEEVKVLQDTNRALQLYMNKILMKIINNKQLEDVLSIDQPKPPSMLKQQAEKKEQEQKQQSVKISAAPGPAPSRTLSSTLLGKSSGTKQQRRRTISYWNNGQNNSNSSSQNDKTPPPPPPQDKADDKNARRHSTMLPEPSTPTTANSGWAKALRRMSGIGWSTNKSPTAEDELPPLPSNGLAAPSMSRSTSTNTNSSLRRSNELATLQEE</sequence>
<protein>
    <recommendedName>
        <fullName evidence="5">M protein, serotype 2.1</fullName>
    </recommendedName>
</protein>
<dbReference type="AlphaFoldDB" id="A0A1X2H217"/>
<feature type="coiled-coil region" evidence="1">
    <location>
        <begin position="213"/>
        <end position="261"/>
    </location>
</feature>
<gene>
    <name evidence="3" type="ORF">BCR43DRAFT_517878</name>
</gene>
<feature type="coiled-coil region" evidence="1">
    <location>
        <begin position="10"/>
        <end position="124"/>
    </location>
</feature>
<keyword evidence="4" id="KW-1185">Reference proteome</keyword>
<dbReference type="InParanoid" id="A0A1X2H217"/>
<dbReference type="Gene3D" id="1.20.5.2440">
    <property type="match status" value="1"/>
</dbReference>
<dbReference type="PANTHER" id="PTHR38120:SF1">
    <property type="entry name" value="M PROTEIN, SEROTYPE 2.1"/>
    <property type="match status" value="1"/>
</dbReference>
<evidence type="ECO:0000313" key="3">
    <source>
        <dbReference type="EMBL" id="ORY91841.1"/>
    </source>
</evidence>
<feature type="region of interest" description="Disordered" evidence="2">
    <location>
        <begin position="381"/>
        <end position="553"/>
    </location>
</feature>
<dbReference type="STRING" id="13706.A0A1X2H217"/>
<feature type="compositionally biased region" description="Low complexity" evidence="2">
    <location>
        <begin position="302"/>
        <end position="313"/>
    </location>
</feature>
<name>A0A1X2H217_SYNRA</name>
<evidence type="ECO:0008006" key="5">
    <source>
        <dbReference type="Google" id="ProtNLM"/>
    </source>
</evidence>
<feature type="compositionally biased region" description="Low complexity" evidence="2">
    <location>
        <begin position="442"/>
        <end position="454"/>
    </location>
</feature>
<feature type="compositionally biased region" description="Low complexity" evidence="2">
    <location>
        <begin position="528"/>
        <end position="542"/>
    </location>
</feature>
<dbReference type="OrthoDB" id="2121319at2759"/>
<accession>A0A1X2H217</accession>
<organism evidence="3 4">
    <name type="scientific">Syncephalastrum racemosum</name>
    <name type="common">Filamentous fungus</name>
    <dbReference type="NCBI Taxonomy" id="13706"/>
    <lineage>
        <taxon>Eukaryota</taxon>
        <taxon>Fungi</taxon>
        <taxon>Fungi incertae sedis</taxon>
        <taxon>Mucoromycota</taxon>
        <taxon>Mucoromycotina</taxon>
        <taxon>Mucoromycetes</taxon>
        <taxon>Mucorales</taxon>
        <taxon>Syncephalastraceae</taxon>
        <taxon>Syncephalastrum</taxon>
    </lineage>
</organism>
<evidence type="ECO:0000256" key="1">
    <source>
        <dbReference type="SAM" id="Coils"/>
    </source>
</evidence>
<dbReference type="Proteomes" id="UP000242180">
    <property type="component" value="Unassembled WGS sequence"/>
</dbReference>
<dbReference type="EMBL" id="MCGN01000010">
    <property type="protein sequence ID" value="ORY91841.1"/>
    <property type="molecule type" value="Genomic_DNA"/>
</dbReference>